<organism evidence="2 3">
    <name type="scientific">Bos mutus</name>
    <name type="common">wild yak</name>
    <dbReference type="NCBI Taxonomy" id="72004"/>
    <lineage>
        <taxon>Eukaryota</taxon>
        <taxon>Metazoa</taxon>
        <taxon>Chordata</taxon>
        <taxon>Craniata</taxon>
        <taxon>Vertebrata</taxon>
        <taxon>Euteleostomi</taxon>
        <taxon>Mammalia</taxon>
        <taxon>Eutheria</taxon>
        <taxon>Laurasiatheria</taxon>
        <taxon>Artiodactyla</taxon>
        <taxon>Ruminantia</taxon>
        <taxon>Pecora</taxon>
        <taxon>Bovidae</taxon>
        <taxon>Bovinae</taxon>
        <taxon>Bos</taxon>
    </lineage>
</organism>
<gene>
    <name evidence="2" type="ORF">E5288_WYG017345</name>
</gene>
<feature type="region of interest" description="Disordered" evidence="1">
    <location>
        <begin position="194"/>
        <end position="283"/>
    </location>
</feature>
<feature type="compositionally biased region" description="Basic and acidic residues" evidence="1">
    <location>
        <begin position="200"/>
        <end position="213"/>
    </location>
</feature>
<feature type="compositionally biased region" description="Basic and acidic residues" evidence="1">
    <location>
        <begin position="564"/>
        <end position="594"/>
    </location>
</feature>
<reference evidence="2" key="1">
    <citation type="submission" date="2019-10" db="EMBL/GenBank/DDBJ databases">
        <title>The sequence and de novo assembly of the wild yak genome.</title>
        <authorList>
            <person name="Liu Y."/>
        </authorList>
    </citation>
    <scope>NUCLEOTIDE SEQUENCE [LARGE SCALE GENOMIC DNA]</scope>
    <source>
        <strain evidence="2">WY2019</strain>
    </source>
</reference>
<evidence type="ECO:0000313" key="2">
    <source>
        <dbReference type="EMBL" id="MXQ90192.1"/>
    </source>
</evidence>
<feature type="compositionally biased region" description="Low complexity" evidence="1">
    <location>
        <begin position="104"/>
        <end position="119"/>
    </location>
</feature>
<name>A0A6B0RL24_9CETA</name>
<feature type="region of interest" description="Disordered" evidence="1">
    <location>
        <begin position="528"/>
        <end position="594"/>
    </location>
</feature>
<dbReference type="Proteomes" id="UP000322234">
    <property type="component" value="Unassembled WGS sequence"/>
</dbReference>
<feature type="region of interest" description="Disordered" evidence="1">
    <location>
        <begin position="88"/>
        <end position="148"/>
    </location>
</feature>
<feature type="compositionally biased region" description="Gly residues" evidence="1">
    <location>
        <begin position="337"/>
        <end position="346"/>
    </location>
</feature>
<evidence type="ECO:0000313" key="3">
    <source>
        <dbReference type="Proteomes" id="UP000322234"/>
    </source>
</evidence>
<dbReference type="EMBL" id="VBQZ03000061">
    <property type="protein sequence ID" value="MXQ90192.1"/>
    <property type="molecule type" value="Genomic_DNA"/>
</dbReference>
<keyword evidence="3" id="KW-1185">Reference proteome</keyword>
<dbReference type="AlphaFoldDB" id="A0A6B0RL24"/>
<proteinExistence type="predicted"/>
<sequence length="594" mass="64046">MIKRVPIQRSASSLSVLFWSVEAQPALSGFEPCFGELQLWPEADSVSKMDTDTDCHLLQALPLPPTGRSYMVWTLETLVVEKEKDHGMGLSLEEEQGPEKGELGSTSGDTDGQDGSASAQQGVEDEGLGSSLQGEHPGGNGCCVSNQMPGLPVPGPDVIFQLKRGDEPWLVEFHGFEGKEGAENVSLDWETKPEIQGASEEEKSEGSLKENLGRKGPPSPKVEVYVLDGRTRPLGSEPRVDTEEAAAPVASGKELSEGLSTSRDPAQPRGSTDAQPPAQNVAWPAARGVLRKAASGDARRALRRILGIVVQQRVRAGATQPRRLLDAFVARRAYSEGRGGPPGGGRRAAQRGSRERSRASRWTGAVDPRPLAGSPLPFPAVVTSASVERVTMEPKGRDSAIDSKEHYPPCSLSLHLSEQSKPFACRLGQGKDGAKGELSGTGNNVYKGAEVVVVHISGSHQLEHREYRSNGGSMMRDMAEAVTQWEQLNPPQGGEPKKPRNLVLLGLPISKPDVISQLESGEVLERKVSKAANPDWGTGPQSKEVTPEQDIPEEESTPGVLVERFPKESSSECEDSLKNQQENHEKHLIQERTL</sequence>
<feature type="compositionally biased region" description="Polar residues" evidence="1">
    <location>
        <begin position="258"/>
        <end position="278"/>
    </location>
</feature>
<protein>
    <submittedName>
        <fullName evidence="2">Uncharacterized protein</fullName>
    </submittedName>
</protein>
<comment type="caution">
    <text evidence="2">The sequence shown here is derived from an EMBL/GenBank/DDBJ whole genome shotgun (WGS) entry which is preliminary data.</text>
</comment>
<feature type="region of interest" description="Disordered" evidence="1">
    <location>
        <begin position="334"/>
        <end position="371"/>
    </location>
</feature>
<evidence type="ECO:0000256" key="1">
    <source>
        <dbReference type="SAM" id="MobiDB-lite"/>
    </source>
</evidence>
<accession>A0A6B0RL24</accession>